<dbReference type="PROSITE" id="PS50110">
    <property type="entry name" value="RESPONSE_REGULATORY"/>
    <property type="match status" value="1"/>
</dbReference>
<reference evidence="11" key="1">
    <citation type="journal article" date="2019" name="Int. J. Syst. Evol. Microbiol.">
        <title>The Global Catalogue of Microorganisms (GCM) 10K type strain sequencing project: providing services to taxonomists for standard genome sequencing and annotation.</title>
        <authorList>
            <consortium name="The Broad Institute Genomics Platform"/>
            <consortium name="The Broad Institute Genome Sequencing Center for Infectious Disease"/>
            <person name="Wu L."/>
            <person name="Ma J."/>
        </authorList>
    </citation>
    <scope>NUCLEOTIDE SEQUENCE [LARGE SCALE GENOMIC DNA]</scope>
    <source>
        <strain evidence="11">CCM 8951</strain>
    </source>
</reference>
<evidence type="ECO:0000259" key="9">
    <source>
        <dbReference type="PROSITE" id="PS51755"/>
    </source>
</evidence>
<gene>
    <name evidence="10" type="ORF">ACFQ4L_04650</name>
</gene>
<dbReference type="InterPro" id="IPR039420">
    <property type="entry name" value="WalR-like"/>
</dbReference>
<dbReference type="InterPro" id="IPR001789">
    <property type="entry name" value="Sig_transdc_resp-reg_receiver"/>
</dbReference>
<dbReference type="SMART" id="SM00862">
    <property type="entry name" value="Trans_reg_C"/>
    <property type="match status" value="1"/>
</dbReference>
<evidence type="ECO:0000313" key="11">
    <source>
        <dbReference type="Proteomes" id="UP001597244"/>
    </source>
</evidence>
<name>A0ABW4DL37_9LACO</name>
<dbReference type="RefSeq" id="WP_125576712.1">
    <property type="nucleotide sequence ID" value="NZ_JBHTOF010000032.1"/>
</dbReference>
<dbReference type="SMART" id="SM00448">
    <property type="entry name" value="REC"/>
    <property type="match status" value="1"/>
</dbReference>
<keyword evidence="5" id="KW-0804">Transcription</keyword>
<dbReference type="InterPro" id="IPR001867">
    <property type="entry name" value="OmpR/PhoB-type_DNA-bd"/>
</dbReference>
<evidence type="ECO:0000256" key="2">
    <source>
        <dbReference type="ARBA" id="ARBA00023012"/>
    </source>
</evidence>
<feature type="modified residue" description="4-aspartylphosphate" evidence="6">
    <location>
        <position position="50"/>
    </location>
</feature>
<evidence type="ECO:0000256" key="4">
    <source>
        <dbReference type="ARBA" id="ARBA00023125"/>
    </source>
</evidence>
<sequence length="215" mass="24345">MKLLIIEDERVLRESMMTFFAATHEVDGAASLKEAARKLQQSNWDALILDLTLPDGDGLSWLRQWRQLISGKVLVLTANDQESTEIAGLQLADDFVVKPASLRVLKARLAKLMPQSILTMGQLEIALAKGQVLRAGRPITLTATEWRLLVYFAQNQRQLISREQLIAVIWDAHDNFVNDNTLTVTIKRLREKLEPDPTQPQLIRTIRGMGYFVDV</sequence>
<dbReference type="Pfam" id="PF00486">
    <property type="entry name" value="Trans_reg_C"/>
    <property type="match status" value="1"/>
</dbReference>
<proteinExistence type="predicted"/>
<dbReference type="PROSITE" id="PS51755">
    <property type="entry name" value="OMPR_PHOB"/>
    <property type="match status" value="1"/>
</dbReference>
<feature type="domain" description="Response regulatory" evidence="8">
    <location>
        <begin position="2"/>
        <end position="113"/>
    </location>
</feature>
<keyword evidence="4 7" id="KW-0238">DNA-binding</keyword>
<dbReference type="PANTHER" id="PTHR48111">
    <property type="entry name" value="REGULATOR OF RPOS"/>
    <property type="match status" value="1"/>
</dbReference>
<dbReference type="SUPFAM" id="SSF46894">
    <property type="entry name" value="C-terminal effector domain of the bipartite response regulators"/>
    <property type="match status" value="1"/>
</dbReference>
<dbReference type="Gene3D" id="1.10.10.10">
    <property type="entry name" value="Winged helix-like DNA-binding domain superfamily/Winged helix DNA-binding domain"/>
    <property type="match status" value="1"/>
</dbReference>
<dbReference type="CDD" id="cd00383">
    <property type="entry name" value="trans_reg_C"/>
    <property type="match status" value="1"/>
</dbReference>
<protein>
    <submittedName>
        <fullName evidence="10">Response regulator transcription factor</fullName>
    </submittedName>
</protein>
<feature type="domain" description="OmpR/PhoB-type" evidence="9">
    <location>
        <begin position="115"/>
        <end position="215"/>
    </location>
</feature>
<comment type="caution">
    <text evidence="10">The sequence shown here is derived from an EMBL/GenBank/DDBJ whole genome shotgun (WGS) entry which is preliminary data.</text>
</comment>
<dbReference type="InterPro" id="IPR011006">
    <property type="entry name" value="CheY-like_superfamily"/>
</dbReference>
<accession>A0ABW4DL37</accession>
<evidence type="ECO:0000259" key="8">
    <source>
        <dbReference type="PROSITE" id="PS50110"/>
    </source>
</evidence>
<feature type="DNA-binding region" description="OmpR/PhoB-type" evidence="7">
    <location>
        <begin position="115"/>
        <end position="215"/>
    </location>
</feature>
<dbReference type="Pfam" id="PF00072">
    <property type="entry name" value="Response_reg"/>
    <property type="match status" value="1"/>
</dbReference>
<evidence type="ECO:0000256" key="7">
    <source>
        <dbReference type="PROSITE-ProRule" id="PRU01091"/>
    </source>
</evidence>
<keyword evidence="3" id="KW-0805">Transcription regulation</keyword>
<evidence type="ECO:0000256" key="1">
    <source>
        <dbReference type="ARBA" id="ARBA00022553"/>
    </source>
</evidence>
<dbReference type="InterPro" id="IPR036388">
    <property type="entry name" value="WH-like_DNA-bd_sf"/>
</dbReference>
<evidence type="ECO:0000256" key="3">
    <source>
        <dbReference type="ARBA" id="ARBA00023015"/>
    </source>
</evidence>
<evidence type="ECO:0000313" key="10">
    <source>
        <dbReference type="EMBL" id="MFD1465382.1"/>
    </source>
</evidence>
<dbReference type="PANTHER" id="PTHR48111:SF1">
    <property type="entry name" value="TWO-COMPONENT RESPONSE REGULATOR ORR33"/>
    <property type="match status" value="1"/>
</dbReference>
<evidence type="ECO:0000256" key="6">
    <source>
        <dbReference type="PROSITE-ProRule" id="PRU00169"/>
    </source>
</evidence>
<dbReference type="InterPro" id="IPR016032">
    <property type="entry name" value="Sig_transdc_resp-reg_C-effctor"/>
</dbReference>
<dbReference type="EMBL" id="JBHTOF010000032">
    <property type="protein sequence ID" value="MFD1465382.1"/>
    <property type="molecule type" value="Genomic_DNA"/>
</dbReference>
<organism evidence="10 11">
    <name type="scientific">Lapidilactobacillus mulanensis</name>
    <dbReference type="NCBI Taxonomy" id="2485999"/>
    <lineage>
        <taxon>Bacteria</taxon>
        <taxon>Bacillati</taxon>
        <taxon>Bacillota</taxon>
        <taxon>Bacilli</taxon>
        <taxon>Lactobacillales</taxon>
        <taxon>Lactobacillaceae</taxon>
        <taxon>Lapidilactobacillus</taxon>
    </lineage>
</organism>
<keyword evidence="11" id="KW-1185">Reference proteome</keyword>
<dbReference type="Gene3D" id="3.40.50.2300">
    <property type="match status" value="1"/>
</dbReference>
<dbReference type="SUPFAM" id="SSF52172">
    <property type="entry name" value="CheY-like"/>
    <property type="match status" value="1"/>
</dbReference>
<evidence type="ECO:0000256" key="5">
    <source>
        <dbReference type="ARBA" id="ARBA00023163"/>
    </source>
</evidence>
<keyword evidence="2" id="KW-0902">Two-component regulatory system</keyword>
<keyword evidence="1 6" id="KW-0597">Phosphoprotein</keyword>
<dbReference type="Proteomes" id="UP001597244">
    <property type="component" value="Unassembled WGS sequence"/>
</dbReference>